<dbReference type="InterPro" id="IPR029016">
    <property type="entry name" value="GAF-like_dom_sf"/>
</dbReference>
<evidence type="ECO:0000259" key="9">
    <source>
        <dbReference type="PROSITE" id="PS50109"/>
    </source>
</evidence>
<evidence type="ECO:0000256" key="3">
    <source>
        <dbReference type="ARBA" id="ARBA00022553"/>
    </source>
</evidence>
<keyword evidence="4" id="KW-0808">Transferase</keyword>
<comment type="caution">
    <text evidence="10">The sequence shown here is derived from an EMBL/GenBank/DDBJ whole genome shotgun (WGS) entry which is preliminary data.</text>
</comment>
<dbReference type="InterPro" id="IPR004358">
    <property type="entry name" value="Sig_transdc_His_kin-like_C"/>
</dbReference>
<dbReference type="SUPFAM" id="SSF55781">
    <property type="entry name" value="GAF domain-like"/>
    <property type="match status" value="1"/>
</dbReference>
<dbReference type="CDD" id="cd00082">
    <property type="entry name" value="HisKA"/>
    <property type="match status" value="1"/>
</dbReference>
<dbReference type="InterPro" id="IPR003018">
    <property type="entry name" value="GAF"/>
</dbReference>
<evidence type="ECO:0000256" key="1">
    <source>
        <dbReference type="ARBA" id="ARBA00000085"/>
    </source>
</evidence>
<evidence type="ECO:0000256" key="5">
    <source>
        <dbReference type="ARBA" id="ARBA00022741"/>
    </source>
</evidence>
<dbReference type="PANTHER" id="PTHR42878:SF7">
    <property type="entry name" value="SENSOR HISTIDINE KINASE GLRK"/>
    <property type="match status" value="1"/>
</dbReference>
<keyword evidence="8" id="KW-0902">Two-component regulatory system</keyword>
<dbReference type="InterPro" id="IPR003594">
    <property type="entry name" value="HATPase_dom"/>
</dbReference>
<dbReference type="Gene3D" id="1.10.287.130">
    <property type="match status" value="1"/>
</dbReference>
<dbReference type="SMART" id="SM00387">
    <property type="entry name" value="HATPase_c"/>
    <property type="match status" value="1"/>
</dbReference>
<keyword evidence="3" id="KW-0597">Phosphoprotein</keyword>
<keyword evidence="11" id="KW-1185">Reference proteome</keyword>
<dbReference type="Gene3D" id="3.30.565.10">
    <property type="entry name" value="Histidine kinase-like ATPase, C-terminal domain"/>
    <property type="match status" value="1"/>
</dbReference>
<dbReference type="SUPFAM" id="SSF47384">
    <property type="entry name" value="Homodimeric domain of signal transducing histidine kinase"/>
    <property type="match status" value="1"/>
</dbReference>
<dbReference type="GO" id="GO:0016301">
    <property type="term" value="F:kinase activity"/>
    <property type="evidence" value="ECO:0007669"/>
    <property type="project" value="UniProtKB-KW"/>
</dbReference>
<dbReference type="Proteomes" id="UP001209257">
    <property type="component" value="Unassembled WGS sequence"/>
</dbReference>
<keyword evidence="5" id="KW-0547">Nucleotide-binding</keyword>
<dbReference type="InterPro" id="IPR003661">
    <property type="entry name" value="HisK_dim/P_dom"/>
</dbReference>
<dbReference type="SMART" id="SM00388">
    <property type="entry name" value="HisKA"/>
    <property type="match status" value="1"/>
</dbReference>
<dbReference type="InterPro" id="IPR036097">
    <property type="entry name" value="HisK_dim/P_sf"/>
</dbReference>
<name>A0ABT2VQ79_9ALTE</name>
<sequence>MTRSVENDIRTIQSIDVIPHIMKMLSDATGLRFLCVARVTEDNWTMCAVQDEADFNLEVGDELDIKTTFCSKVMRTSEPVIIEEASSDEVYSLSEIPGMYGFESYFSYPIYNENGEFFGTLCGLDPRPMTLKTPAIQNQIASFAELISRQLVTHDRLQNVESALGDEQAAAKLREQYIAILGHDLRTPLSSLKMGIDFLKSDITEQTALTVLERMDRSSHRMARLLSDVMDFTHGKMGKGIPLHLKNVTNLEALLNHTVAELAELHPDNDICADIHIDGTQYCDPDRLCQLLSNLLVNALLHGENSKPVYVRARASSTELFIQVANGGKAIPQNVQDKLFQPFWRKESSEEKNGLGLGLFIASQIAQAHRGKLDVQSSAEQTAFTFSAAM</sequence>
<dbReference type="InterPro" id="IPR005467">
    <property type="entry name" value="His_kinase_dom"/>
</dbReference>
<accession>A0ABT2VQ79</accession>
<dbReference type="EC" id="2.7.13.3" evidence="2"/>
<evidence type="ECO:0000256" key="8">
    <source>
        <dbReference type="ARBA" id="ARBA00023012"/>
    </source>
</evidence>
<reference evidence="11" key="1">
    <citation type="submission" date="2023-07" db="EMBL/GenBank/DDBJ databases">
        <title>Study on multiphase classification of strain Alteromonas salexigens isolated from the Yellow Sea.</title>
        <authorList>
            <person name="Sun L."/>
        </authorList>
    </citation>
    <scope>NUCLEOTIDE SEQUENCE [LARGE SCALE GENOMIC DNA]</scope>
    <source>
        <strain evidence="11">ASW11-19</strain>
    </source>
</reference>
<dbReference type="SUPFAM" id="SSF55874">
    <property type="entry name" value="ATPase domain of HSP90 chaperone/DNA topoisomerase II/histidine kinase"/>
    <property type="match status" value="1"/>
</dbReference>
<dbReference type="Pfam" id="PF02518">
    <property type="entry name" value="HATPase_c"/>
    <property type="match status" value="1"/>
</dbReference>
<dbReference type="InterPro" id="IPR036890">
    <property type="entry name" value="HATPase_C_sf"/>
</dbReference>
<evidence type="ECO:0000313" key="11">
    <source>
        <dbReference type="Proteomes" id="UP001209257"/>
    </source>
</evidence>
<proteinExistence type="predicted"/>
<dbReference type="PRINTS" id="PR00344">
    <property type="entry name" value="BCTRLSENSOR"/>
</dbReference>
<evidence type="ECO:0000313" key="10">
    <source>
        <dbReference type="EMBL" id="MCU7555270.1"/>
    </source>
</evidence>
<protein>
    <recommendedName>
        <fullName evidence="2">histidine kinase</fullName>
        <ecNumber evidence="2">2.7.13.3</ecNumber>
    </recommendedName>
</protein>
<dbReference type="Gene3D" id="3.30.450.40">
    <property type="match status" value="1"/>
</dbReference>
<dbReference type="Pfam" id="PF01590">
    <property type="entry name" value="GAF"/>
    <property type="match status" value="1"/>
</dbReference>
<dbReference type="PANTHER" id="PTHR42878">
    <property type="entry name" value="TWO-COMPONENT HISTIDINE KINASE"/>
    <property type="match status" value="1"/>
</dbReference>
<comment type="catalytic activity">
    <reaction evidence="1">
        <text>ATP + protein L-histidine = ADP + protein N-phospho-L-histidine.</text>
        <dbReference type="EC" id="2.7.13.3"/>
    </reaction>
</comment>
<dbReference type="InterPro" id="IPR050351">
    <property type="entry name" value="BphY/WalK/GraS-like"/>
</dbReference>
<dbReference type="EMBL" id="JAOTJC010000008">
    <property type="protein sequence ID" value="MCU7555270.1"/>
    <property type="molecule type" value="Genomic_DNA"/>
</dbReference>
<evidence type="ECO:0000256" key="6">
    <source>
        <dbReference type="ARBA" id="ARBA00022777"/>
    </source>
</evidence>
<dbReference type="PROSITE" id="PS50109">
    <property type="entry name" value="HIS_KIN"/>
    <property type="match status" value="1"/>
</dbReference>
<feature type="domain" description="Histidine kinase" evidence="9">
    <location>
        <begin position="180"/>
        <end position="390"/>
    </location>
</feature>
<keyword evidence="7" id="KW-0067">ATP-binding</keyword>
<keyword evidence="6 10" id="KW-0418">Kinase</keyword>
<evidence type="ECO:0000256" key="7">
    <source>
        <dbReference type="ARBA" id="ARBA00022840"/>
    </source>
</evidence>
<evidence type="ECO:0000256" key="2">
    <source>
        <dbReference type="ARBA" id="ARBA00012438"/>
    </source>
</evidence>
<organism evidence="10 11">
    <name type="scientific">Alteromonas salexigens</name>
    <dbReference type="NCBI Taxonomy" id="2982530"/>
    <lineage>
        <taxon>Bacteria</taxon>
        <taxon>Pseudomonadati</taxon>
        <taxon>Pseudomonadota</taxon>
        <taxon>Gammaproteobacteria</taxon>
        <taxon>Alteromonadales</taxon>
        <taxon>Alteromonadaceae</taxon>
        <taxon>Alteromonas/Salinimonas group</taxon>
        <taxon>Alteromonas</taxon>
    </lineage>
</organism>
<dbReference type="Pfam" id="PF00512">
    <property type="entry name" value="HisKA"/>
    <property type="match status" value="1"/>
</dbReference>
<dbReference type="RefSeq" id="WP_262994745.1">
    <property type="nucleotide sequence ID" value="NZ_JAOTJC010000008.1"/>
</dbReference>
<gene>
    <name evidence="10" type="ORF">OCL06_11790</name>
</gene>
<evidence type="ECO:0000256" key="4">
    <source>
        <dbReference type="ARBA" id="ARBA00022679"/>
    </source>
</evidence>